<dbReference type="Proteomes" id="UP001597419">
    <property type="component" value="Unassembled WGS sequence"/>
</dbReference>
<protein>
    <submittedName>
        <fullName evidence="1">Uncharacterized protein</fullName>
    </submittedName>
</protein>
<comment type="caution">
    <text evidence="1">The sequence shown here is derived from an EMBL/GenBank/DDBJ whole genome shotgun (WGS) entry which is preliminary data.</text>
</comment>
<reference evidence="2" key="1">
    <citation type="journal article" date="2019" name="Int. J. Syst. Evol. Microbiol.">
        <title>The Global Catalogue of Microorganisms (GCM) 10K type strain sequencing project: providing services to taxonomists for standard genome sequencing and annotation.</title>
        <authorList>
            <consortium name="The Broad Institute Genomics Platform"/>
            <consortium name="The Broad Institute Genome Sequencing Center for Infectious Disease"/>
            <person name="Wu L."/>
            <person name="Ma J."/>
        </authorList>
    </citation>
    <scope>NUCLEOTIDE SEQUENCE [LARGE SCALE GENOMIC DNA]</scope>
    <source>
        <strain evidence="2">CGMCC 4.7643</strain>
    </source>
</reference>
<proteinExistence type="predicted"/>
<dbReference type="RefSeq" id="WP_345401328.1">
    <property type="nucleotide sequence ID" value="NZ_BAABHG010000012.1"/>
</dbReference>
<evidence type="ECO:0000313" key="1">
    <source>
        <dbReference type="EMBL" id="MFD2462221.1"/>
    </source>
</evidence>
<accession>A0ABW5GMW1</accession>
<dbReference type="EMBL" id="JBHUKU010000015">
    <property type="protein sequence ID" value="MFD2462221.1"/>
    <property type="molecule type" value="Genomic_DNA"/>
</dbReference>
<keyword evidence="2" id="KW-1185">Reference proteome</keyword>
<organism evidence="1 2">
    <name type="scientific">Amycolatopsis samaneae</name>
    <dbReference type="NCBI Taxonomy" id="664691"/>
    <lineage>
        <taxon>Bacteria</taxon>
        <taxon>Bacillati</taxon>
        <taxon>Actinomycetota</taxon>
        <taxon>Actinomycetes</taxon>
        <taxon>Pseudonocardiales</taxon>
        <taxon>Pseudonocardiaceae</taxon>
        <taxon>Amycolatopsis</taxon>
    </lineage>
</organism>
<sequence length="309" mass="34664">MSRPRKFPRFLDEWREANGEGFTPLSYLNQPDAVPFAIAAQWLFSPDFAEYRGGIFRTELPQGLTEDTRRILDQWFDKFGGDVGKVERIANQLTLWDLFAATDVEPYDEELRQFARSIGRSWNALLKTEFPDRDFTVDVCDEDGSYGPQVTFSSVLIVADQSPVVVYETDSGSADTTVHGIHVDLPRTVLEHLAGRRLVDEVDLRGVLGVEGRPDFAGVQRRIAGFLVDASGRHLALTAFEQLWFKQRSFAIQLLAGLLPQLDAAGQSGRTVSVDLVDLSGRAKEEVINELQRLRDPQLSAPVSVFRYS</sequence>
<name>A0ABW5GMW1_9PSEU</name>
<gene>
    <name evidence="1" type="ORF">ACFSYJ_26690</name>
</gene>
<evidence type="ECO:0000313" key="2">
    <source>
        <dbReference type="Proteomes" id="UP001597419"/>
    </source>
</evidence>